<dbReference type="AlphaFoldDB" id="A0A3E3K237"/>
<dbReference type="RefSeq" id="WP_024732301.1">
    <property type="nucleotide sequence ID" value="NZ_BAABYU010000001.1"/>
</dbReference>
<feature type="region of interest" description="Disordered" evidence="1">
    <location>
        <begin position="111"/>
        <end position="185"/>
    </location>
</feature>
<feature type="domain" description="Pesticidal crystal protein Cry22Aa Ig-like" evidence="3">
    <location>
        <begin position="193"/>
        <end position="255"/>
    </location>
</feature>
<dbReference type="InterPro" id="IPR032179">
    <property type="entry name" value="Cry22Aa_Ig-like"/>
</dbReference>
<feature type="compositionally biased region" description="Polar residues" evidence="1">
    <location>
        <begin position="112"/>
        <end position="123"/>
    </location>
</feature>
<organism evidence="4 5">
    <name type="scientific">Sellimonas intestinalis</name>
    <dbReference type="NCBI Taxonomy" id="1653434"/>
    <lineage>
        <taxon>Bacteria</taxon>
        <taxon>Bacillati</taxon>
        <taxon>Bacillota</taxon>
        <taxon>Clostridia</taxon>
        <taxon>Lachnospirales</taxon>
        <taxon>Lachnospiraceae</taxon>
        <taxon>Sellimonas</taxon>
    </lineage>
</organism>
<evidence type="ECO:0000256" key="2">
    <source>
        <dbReference type="SAM" id="SignalP"/>
    </source>
</evidence>
<evidence type="ECO:0000313" key="5">
    <source>
        <dbReference type="Proteomes" id="UP000261080"/>
    </source>
</evidence>
<accession>A0A3E3K237</accession>
<evidence type="ECO:0000256" key="1">
    <source>
        <dbReference type="SAM" id="MobiDB-lite"/>
    </source>
</evidence>
<feature type="signal peptide" evidence="2">
    <location>
        <begin position="1"/>
        <end position="27"/>
    </location>
</feature>
<protein>
    <submittedName>
        <fullName evidence="4">DUF5011 domain-containing protein</fullName>
    </submittedName>
</protein>
<sequence>MRQRLLTFALVVGCAALFAVSAILTMAEDKKAPVITIEDKDKEITYRDGDDYAELLDGVTAKDNRDGDVTDQIFVDSITAVSDGTRAIVRYAVIDKSNNVGIKTRVIDYESTGESGQDAGQTADNEDSNSDQSEAKSEEQKQEEAKKEDTASDTANTEDTKEDTSKDKTDAENTNEGELKPNGVNPAIRLTESARTIKVGETFDILSVIDQVVDDQDDVSVLSRRIHADGQYNTSVPGTYTIRYYVMDTNNNTSNIEEFTLTVQ</sequence>
<dbReference type="InterPro" id="IPR013783">
    <property type="entry name" value="Ig-like_fold"/>
</dbReference>
<evidence type="ECO:0000259" key="3">
    <source>
        <dbReference type="Pfam" id="PF16403"/>
    </source>
</evidence>
<evidence type="ECO:0000313" key="4">
    <source>
        <dbReference type="EMBL" id="RGE87207.1"/>
    </source>
</evidence>
<feature type="compositionally biased region" description="Basic and acidic residues" evidence="1">
    <location>
        <begin position="133"/>
        <end position="150"/>
    </location>
</feature>
<proteinExistence type="predicted"/>
<keyword evidence="2" id="KW-0732">Signal</keyword>
<name>A0A3E3K237_9FIRM</name>
<feature type="chain" id="PRO_5017641937" evidence="2">
    <location>
        <begin position="28"/>
        <end position="264"/>
    </location>
</feature>
<dbReference type="OrthoDB" id="1972074at2"/>
<reference evidence="4 5" key="1">
    <citation type="submission" date="2018-08" db="EMBL/GenBank/DDBJ databases">
        <title>A genome reference for cultivated species of the human gut microbiota.</title>
        <authorList>
            <person name="Zou Y."/>
            <person name="Xue W."/>
            <person name="Luo G."/>
        </authorList>
    </citation>
    <scope>NUCLEOTIDE SEQUENCE [LARGE SCALE GENOMIC DNA]</scope>
    <source>
        <strain evidence="4 5">AF37-2AT</strain>
    </source>
</reference>
<gene>
    <name evidence="4" type="ORF">DW016_09825</name>
</gene>
<dbReference type="EMBL" id="QVLX01000004">
    <property type="protein sequence ID" value="RGE87207.1"/>
    <property type="molecule type" value="Genomic_DNA"/>
</dbReference>
<feature type="compositionally biased region" description="Basic and acidic residues" evidence="1">
    <location>
        <begin position="158"/>
        <end position="171"/>
    </location>
</feature>
<dbReference type="Pfam" id="PF16403">
    <property type="entry name" value="Bact_surface_Ig-like"/>
    <property type="match status" value="1"/>
</dbReference>
<keyword evidence="5" id="KW-1185">Reference proteome</keyword>
<dbReference type="Proteomes" id="UP000261080">
    <property type="component" value="Unassembled WGS sequence"/>
</dbReference>
<comment type="caution">
    <text evidence="4">The sequence shown here is derived from an EMBL/GenBank/DDBJ whole genome shotgun (WGS) entry which is preliminary data.</text>
</comment>
<dbReference type="Gene3D" id="2.60.40.10">
    <property type="entry name" value="Immunoglobulins"/>
    <property type="match status" value="2"/>
</dbReference>
<dbReference type="GeneID" id="97192396"/>